<dbReference type="InterPro" id="IPR012480">
    <property type="entry name" value="Hepar_II_III_C"/>
</dbReference>
<feature type="domain" description="Heparin-sulfate lyase N-terminal" evidence="6">
    <location>
        <begin position="66"/>
        <end position="373"/>
    </location>
</feature>
<feature type="domain" description="Heparinase II/III-like C-terminal" evidence="5">
    <location>
        <begin position="421"/>
        <end position="638"/>
    </location>
</feature>
<dbReference type="SUPFAM" id="SSF48230">
    <property type="entry name" value="Chondroitin AC/alginate lyase"/>
    <property type="match status" value="1"/>
</dbReference>
<evidence type="ECO:0000256" key="2">
    <source>
        <dbReference type="ARBA" id="ARBA00022729"/>
    </source>
</evidence>
<dbReference type="InterPro" id="IPR008929">
    <property type="entry name" value="Chondroitin_lyas"/>
</dbReference>
<evidence type="ECO:0000256" key="1">
    <source>
        <dbReference type="ARBA" id="ARBA00004418"/>
    </source>
</evidence>
<dbReference type="EMBL" id="JAJJPB010000028">
    <property type="protein sequence ID" value="MCC9296346.1"/>
    <property type="molecule type" value="Genomic_DNA"/>
</dbReference>
<organism evidence="7 8">
    <name type="scientific">Clostridium aromativorans</name>
    <dbReference type="NCBI Taxonomy" id="2836848"/>
    <lineage>
        <taxon>Bacteria</taxon>
        <taxon>Bacillati</taxon>
        <taxon>Bacillota</taxon>
        <taxon>Clostridia</taxon>
        <taxon>Eubacteriales</taxon>
        <taxon>Clostridiaceae</taxon>
        <taxon>Clostridium</taxon>
    </lineage>
</organism>
<dbReference type="Pfam" id="PF07940">
    <property type="entry name" value="Hepar_II_III_C"/>
    <property type="match status" value="1"/>
</dbReference>
<evidence type="ECO:0000313" key="8">
    <source>
        <dbReference type="Proteomes" id="UP001165422"/>
    </source>
</evidence>
<dbReference type="PANTHER" id="PTHR39210">
    <property type="entry name" value="HEPARIN-SULFATE LYASE"/>
    <property type="match status" value="1"/>
</dbReference>
<dbReference type="Proteomes" id="UP001165422">
    <property type="component" value="Unassembled WGS sequence"/>
</dbReference>
<comment type="caution">
    <text evidence="7">The sequence shown here is derived from an EMBL/GenBank/DDBJ whole genome shotgun (WGS) entry which is preliminary data.</text>
</comment>
<keyword evidence="2" id="KW-0732">Signal</keyword>
<dbReference type="Gene3D" id="2.70.98.70">
    <property type="match status" value="1"/>
</dbReference>
<dbReference type="Gene3D" id="1.50.10.100">
    <property type="entry name" value="Chondroitin AC/alginate lyase"/>
    <property type="match status" value="1"/>
</dbReference>
<dbReference type="InterPro" id="IPR031680">
    <property type="entry name" value="Hepar_II_III_N"/>
</dbReference>
<proteinExistence type="predicted"/>
<accession>A0ABS8N950</accession>
<keyword evidence="8" id="KW-1185">Reference proteome</keyword>
<dbReference type="Pfam" id="PF16889">
    <property type="entry name" value="Hepar_II_III_N"/>
    <property type="match status" value="1"/>
</dbReference>
<dbReference type="PANTHER" id="PTHR39210:SF1">
    <property type="entry name" value="HEPARIN-SULFATE LYASE"/>
    <property type="match status" value="1"/>
</dbReference>
<dbReference type="RefSeq" id="WP_229981975.1">
    <property type="nucleotide sequence ID" value="NZ_JAJJPB010000028.1"/>
</dbReference>
<name>A0ABS8N950_9CLOT</name>
<protein>
    <submittedName>
        <fullName evidence="7">Heparinase II/III family protein</fullName>
    </submittedName>
</protein>
<evidence type="ECO:0000256" key="4">
    <source>
        <dbReference type="ARBA" id="ARBA00023239"/>
    </source>
</evidence>
<keyword evidence="4" id="KW-0456">Lyase</keyword>
<comment type="subcellular location">
    <subcellularLocation>
        <location evidence="1">Periplasm</location>
    </subcellularLocation>
</comment>
<reference evidence="7" key="1">
    <citation type="submission" date="2021-11" db="EMBL/GenBank/DDBJ databases">
        <authorList>
            <person name="Qingchun L."/>
            <person name="Dong Z."/>
            <person name="Zongwei Q."/>
            <person name="Jia Z."/>
            <person name="Duotao L."/>
        </authorList>
    </citation>
    <scope>NUCLEOTIDE SEQUENCE</scope>
    <source>
        <strain evidence="7">WLY-B-L2</strain>
    </source>
</reference>
<evidence type="ECO:0000259" key="5">
    <source>
        <dbReference type="Pfam" id="PF07940"/>
    </source>
</evidence>
<keyword evidence="3" id="KW-0574">Periplasm</keyword>
<evidence type="ECO:0000259" key="6">
    <source>
        <dbReference type="Pfam" id="PF16889"/>
    </source>
</evidence>
<evidence type="ECO:0000256" key="3">
    <source>
        <dbReference type="ARBA" id="ARBA00022764"/>
    </source>
</evidence>
<gene>
    <name evidence="7" type="ORF">LN736_15940</name>
</gene>
<evidence type="ECO:0000313" key="7">
    <source>
        <dbReference type="EMBL" id="MCC9296346.1"/>
    </source>
</evidence>
<sequence length="648" mass="76573">MRIYRICNLTLMQILSKLLKKANKRIYYIFRMIKIKSNPIILEKQYFHKFNSKCNFLYNIVDKEKFKEKLYEYSLSINIITSADNICNHKFDLLGSGKKYLGKDLSWNKDFKTGYVWKNGFYKNIKIVNLSNNSDVKVPWELSRFQHIITLGKAYWITDNEKYAIEFKNEITNWIQNNPVEMSVNWTCTMDVAIRAVNLICGYFFFTKSKNIDNDFWVEFNKSLYLHGKFIYRNLENEGQHNGNHYLSDLCGLIWLGIYFNNFIMEDKKVKNNPKAWLEFGISEFKNEMKNEVNLDGTDYEASTSYHRLVTELFLITTILCNKNDIYFSDEYMQKLEKMCEFMMNIIKPNGLSPIIGDEDDGRLLIVSNYGNWNRRDFRHVLAAAGEYFDRDDFRYFGRDYREDALWITGNFKESGEVPSLNSKAYDKGGYYILRNDRIYCIIRCGELSCSGEGGHSHNDQLSIELNVDNEDFIVDPGTYVYTSNYKMRNLFRSTGMHNTLQVGSYEQNDFNKYDLFYMKEQSFAKCVIFNESTFSGEHYGYKRKCGVIHRRTVKLRNNGMIIEDNVLPDKINDDIYVNFILDCDVDIIRRENGIDLIKNNKSIFMKFHNPYLITDTYVSYGYGQKFKTKKLSIMLKKDYNKVELICC</sequence>